<proteinExistence type="predicted"/>
<evidence type="ECO:0000259" key="2">
    <source>
        <dbReference type="Pfam" id="PF00857"/>
    </source>
</evidence>
<dbReference type="InterPro" id="IPR000868">
    <property type="entry name" value="Isochorismatase-like_dom"/>
</dbReference>
<evidence type="ECO:0000256" key="1">
    <source>
        <dbReference type="ARBA" id="ARBA00022801"/>
    </source>
</evidence>
<dbReference type="InterPro" id="IPR036380">
    <property type="entry name" value="Isochorismatase-like_sf"/>
</dbReference>
<protein>
    <submittedName>
        <fullName evidence="3">Isochorismatase</fullName>
    </submittedName>
</protein>
<dbReference type="GO" id="GO:0016787">
    <property type="term" value="F:hydrolase activity"/>
    <property type="evidence" value="ECO:0007669"/>
    <property type="project" value="UniProtKB-KW"/>
</dbReference>
<dbReference type="CDD" id="cd01014">
    <property type="entry name" value="nicotinamidase_related"/>
    <property type="match status" value="1"/>
</dbReference>
<evidence type="ECO:0000313" key="4">
    <source>
        <dbReference type="Proteomes" id="UP000301309"/>
    </source>
</evidence>
<dbReference type="Pfam" id="PF00857">
    <property type="entry name" value="Isochorismatase"/>
    <property type="match status" value="1"/>
</dbReference>
<comment type="caution">
    <text evidence="3">The sequence shown here is derived from an EMBL/GenBank/DDBJ whole genome shotgun (WGS) entry which is preliminary data.</text>
</comment>
<keyword evidence="1" id="KW-0378">Hydrolase</keyword>
<evidence type="ECO:0000313" key="3">
    <source>
        <dbReference type="EMBL" id="GDY50200.1"/>
    </source>
</evidence>
<dbReference type="OrthoDB" id="9794942at2"/>
<dbReference type="SUPFAM" id="SSF52499">
    <property type="entry name" value="Isochorismatase-like hydrolases"/>
    <property type="match status" value="1"/>
</dbReference>
<gene>
    <name evidence="3" type="ORF">SVIO_008230</name>
</gene>
<dbReference type="AlphaFoldDB" id="A0A4D4KUF1"/>
<reference evidence="3 4" key="1">
    <citation type="journal article" date="2020" name="Int. J. Syst. Evol. Microbiol.">
        <title>Reclassification of Streptomyces castelarensis and Streptomyces sporoclivatus as later heterotypic synonyms of Streptomyces antimycoticus.</title>
        <authorList>
            <person name="Komaki H."/>
            <person name="Tamura T."/>
        </authorList>
    </citation>
    <scope>NUCLEOTIDE SEQUENCE [LARGE SCALE GENOMIC DNA]</scope>
    <source>
        <strain evidence="3 4">NBRC 13459</strain>
    </source>
</reference>
<dbReference type="InterPro" id="IPR050272">
    <property type="entry name" value="Isochorismatase-like_hydrls"/>
</dbReference>
<dbReference type="PANTHER" id="PTHR43540:SF15">
    <property type="entry name" value="BLR5631 PROTEIN"/>
    <property type="match status" value="1"/>
</dbReference>
<keyword evidence="4" id="KW-1185">Reference proteome</keyword>
<feature type="domain" description="Isochorismatase-like" evidence="2">
    <location>
        <begin position="23"/>
        <end position="164"/>
    </location>
</feature>
<dbReference type="Proteomes" id="UP000301309">
    <property type="component" value="Unassembled WGS sequence"/>
</dbReference>
<dbReference type="Gene3D" id="3.40.50.850">
    <property type="entry name" value="Isochorismatase-like"/>
    <property type="match status" value="1"/>
</dbReference>
<dbReference type="PANTHER" id="PTHR43540">
    <property type="entry name" value="PEROXYUREIDOACRYLATE/UREIDOACRYLATE AMIDOHYDROLASE-RELATED"/>
    <property type="match status" value="1"/>
</dbReference>
<sequence>MSSSITLRGLLGLSDRPAALKDSVLIMIDCQNTYRQGVMQLDGVEEALAEAAHLLSRARALGIPVVHVMHDAGKGSPYDVTASIGRISDEVAPHPGEPVIVKNHPSSFFSTDLDERLQQTQRNDLVLAGFMTHMCVNSTARDAFNLGYHPTIVAAATATRDLAGPDGAPVPAAALQTATLAGITDLFALVVGKADEIPD</sequence>
<organism evidence="3 4">
    <name type="scientific">Streptomyces violaceusniger</name>
    <dbReference type="NCBI Taxonomy" id="68280"/>
    <lineage>
        <taxon>Bacteria</taxon>
        <taxon>Bacillati</taxon>
        <taxon>Actinomycetota</taxon>
        <taxon>Actinomycetes</taxon>
        <taxon>Kitasatosporales</taxon>
        <taxon>Streptomycetaceae</taxon>
        <taxon>Streptomyces</taxon>
        <taxon>Streptomyces violaceusniger group</taxon>
    </lineage>
</organism>
<name>A0A4D4KUF1_STRVO</name>
<dbReference type="EMBL" id="BJHW01000001">
    <property type="protein sequence ID" value="GDY50200.1"/>
    <property type="molecule type" value="Genomic_DNA"/>
</dbReference>
<accession>A0A4D4KUF1</accession>
<dbReference type="RefSeq" id="WP_137976101.1">
    <property type="nucleotide sequence ID" value="NZ_BAAASO010000073.1"/>
</dbReference>